<keyword evidence="6 17" id="KW-0547">Nucleotide-binding</keyword>
<comment type="catalytic activity">
    <reaction evidence="16 17 19">
        <text>(6S)-NADPHX + ADP = AMP + phosphate + NADPH + H(+)</text>
        <dbReference type="Rhea" id="RHEA:32235"/>
        <dbReference type="ChEBI" id="CHEBI:15378"/>
        <dbReference type="ChEBI" id="CHEBI:43474"/>
        <dbReference type="ChEBI" id="CHEBI:57783"/>
        <dbReference type="ChEBI" id="CHEBI:64076"/>
        <dbReference type="ChEBI" id="CHEBI:456215"/>
        <dbReference type="ChEBI" id="CHEBI:456216"/>
        <dbReference type="EC" id="4.2.1.136"/>
    </reaction>
</comment>
<evidence type="ECO:0000256" key="4">
    <source>
        <dbReference type="ARBA" id="ARBA00009524"/>
    </source>
</evidence>
<dbReference type="Gene3D" id="3.40.1190.20">
    <property type="match status" value="1"/>
</dbReference>
<evidence type="ECO:0000256" key="1">
    <source>
        <dbReference type="ARBA" id="ARBA00000013"/>
    </source>
</evidence>
<dbReference type="NCBIfam" id="TIGR00197">
    <property type="entry name" value="yjeF_nterm"/>
    <property type="match status" value="1"/>
</dbReference>
<dbReference type="PANTHER" id="PTHR12592:SF0">
    <property type="entry name" value="ATP-DEPENDENT (S)-NAD(P)H-HYDRATE DEHYDRATASE"/>
    <property type="match status" value="1"/>
</dbReference>
<dbReference type="HAMAP" id="MF_01966">
    <property type="entry name" value="NADHX_epimerase"/>
    <property type="match status" value="1"/>
</dbReference>
<feature type="binding site" evidence="18">
    <location>
        <position position="163"/>
    </location>
    <ligand>
        <name>K(+)</name>
        <dbReference type="ChEBI" id="CHEBI:29103"/>
    </ligand>
</feature>
<gene>
    <name evidence="18" type="primary">nnrE</name>
    <name evidence="17" type="synonym">nnrD</name>
    <name evidence="23" type="ORF">GCM10022291_07120</name>
</gene>
<feature type="binding site" evidence="17">
    <location>
        <position position="440"/>
    </location>
    <ligand>
        <name>AMP</name>
        <dbReference type="ChEBI" id="CHEBI:456215"/>
    </ligand>
</feature>
<keyword evidence="5 18" id="KW-0479">Metal-binding</keyword>
<feature type="binding site" evidence="17">
    <location>
        <position position="263"/>
    </location>
    <ligand>
        <name>(6S)-NADPHX</name>
        <dbReference type="ChEBI" id="CHEBI:64076"/>
    </ligand>
</feature>
<dbReference type="CDD" id="cd01171">
    <property type="entry name" value="YXKO-related"/>
    <property type="match status" value="1"/>
</dbReference>
<evidence type="ECO:0000256" key="14">
    <source>
        <dbReference type="ARBA" id="ARBA00025153"/>
    </source>
</evidence>
<keyword evidence="10 17" id="KW-0520">NAD</keyword>
<feature type="binding site" evidence="17">
    <location>
        <position position="441"/>
    </location>
    <ligand>
        <name>(6S)-NADPHX</name>
        <dbReference type="ChEBI" id="CHEBI:64076"/>
    </ligand>
</feature>
<keyword evidence="13" id="KW-0511">Multifunctional enzyme</keyword>
<dbReference type="PANTHER" id="PTHR12592">
    <property type="entry name" value="ATP-DEPENDENT (S)-NAD(P)H-HYDRATE DEHYDRATASE FAMILY MEMBER"/>
    <property type="match status" value="1"/>
</dbReference>
<feature type="region of interest" description="Disordered" evidence="20">
    <location>
        <begin position="504"/>
        <end position="525"/>
    </location>
</feature>
<organism evidence="23 24">
    <name type="scientific">Postechiella marina</name>
    <dbReference type="NCBI Taxonomy" id="943941"/>
    <lineage>
        <taxon>Bacteria</taxon>
        <taxon>Pseudomonadati</taxon>
        <taxon>Bacteroidota</taxon>
        <taxon>Flavobacteriia</taxon>
        <taxon>Flavobacteriales</taxon>
        <taxon>Flavobacteriaceae</taxon>
        <taxon>Postechiella</taxon>
    </lineage>
</organism>
<comment type="function">
    <text evidence="17">Catalyzes the dehydration of the S-form of NAD(P)HX at the expense of ADP, which is converted to AMP. Together with NAD(P)HX epimerase, which catalyzes the epimerization of the S- and R-forms, the enzyme allows the repair of both epimers of NAD(P)HX, a damaged form of NAD(P)H that is a result of enzymatic or heat-dependent hydration.</text>
</comment>
<feature type="binding site" evidence="18">
    <location>
        <begin position="58"/>
        <end position="62"/>
    </location>
    <ligand>
        <name>(6S)-NADPHX</name>
        <dbReference type="ChEBI" id="CHEBI:64076"/>
    </ligand>
</feature>
<evidence type="ECO:0000256" key="19">
    <source>
        <dbReference type="PIRNR" id="PIRNR017184"/>
    </source>
</evidence>
<comment type="subunit">
    <text evidence="17">Homotetramer.</text>
</comment>
<feature type="binding site" evidence="18">
    <location>
        <position position="160"/>
    </location>
    <ligand>
        <name>(6S)-NADPHX</name>
        <dbReference type="ChEBI" id="CHEBI:64076"/>
    </ligand>
</feature>
<keyword evidence="7 17" id="KW-0067">ATP-binding</keyword>
<evidence type="ECO:0000256" key="3">
    <source>
        <dbReference type="ARBA" id="ARBA00006001"/>
    </source>
</evidence>
<dbReference type="RefSeq" id="WP_344786688.1">
    <property type="nucleotide sequence ID" value="NZ_BAABCA010000001.1"/>
</dbReference>
<comment type="cofactor">
    <cofactor evidence="17">
        <name>Mg(2+)</name>
        <dbReference type="ChEBI" id="CHEBI:18420"/>
    </cofactor>
</comment>
<evidence type="ECO:0000259" key="22">
    <source>
        <dbReference type="PROSITE" id="PS51385"/>
    </source>
</evidence>
<evidence type="ECO:0000313" key="23">
    <source>
        <dbReference type="EMBL" id="GAA4232387.1"/>
    </source>
</evidence>
<comment type="function">
    <text evidence="18">Catalyzes the epimerization of the S- and R-forms of NAD(P)HX, a damaged form of NAD(P)H that is a result of enzymatic or heat-dependent hydration. This is a prerequisite for the S-specific NAD(P)H-hydrate dehydratase to allow the repair of both epimers of NAD(P)HX.</text>
</comment>
<comment type="function">
    <text evidence="14 19">Bifunctional enzyme that catalyzes the epimerization of the S- and R-forms of NAD(P)HX and the dehydration of the S-form of NAD(P)HX at the expense of ADP, which is converted to AMP. This allows the repair of both epimers of NAD(P)HX, a damaged form of NAD(P)H that is a result of enzymatic or heat-dependent hydration.</text>
</comment>
<evidence type="ECO:0000256" key="18">
    <source>
        <dbReference type="HAMAP-Rule" id="MF_01966"/>
    </source>
</evidence>
<feature type="binding site" evidence="18">
    <location>
        <position position="59"/>
    </location>
    <ligand>
        <name>K(+)</name>
        <dbReference type="ChEBI" id="CHEBI:29103"/>
    </ligand>
</feature>
<evidence type="ECO:0000256" key="13">
    <source>
        <dbReference type="ARBA" id="ARBA00023268"/>
    </source>
</evidence>
<reference evidence="24" key="1">
    <citation type="journal article" date="2019" name="Int. J. Syst. Evol. Microbiol.">
        <title>The Global Catalogue of Microorganisms (GCM) 10K type strain sequencing project: providing services to taxonomists for standard genome sequencing and annotation.</title>
        <authorList>
            <consortium name="The Broad Institute Genomics Platform"/>
            <consortium name="The Broad Institute Genome Sequencing Center for Infectious Disease"/>
            <person name="Wu L."/>
            <person name="Ma J."/>
        </authorList>
    </citation>
    <scope>NUCLEOTIDE SEQUENCE [LARGE SCALE GENOMIC DNA]</scope>
    <source>
        <strain evidence="24">JCM 17630</strain>
    </source>
</reference>
<dbReference type="PIRSF" id="PIRSF017184">
    <property type="entry name" value="Nnr"/>
    <property type="match status" value="1"/>
</dbReference>
<evidence type="ECO:0000256" key="9">
    <source>
        <dbReference type="ARBA" id="ARBA00022958"/>
    </source>
</evidence>
<name>A0ABP8C2H6_9FLAO</name>
<dbReference type="HAMAP" id="MF_01965">
    <property type="entry name" value="NADHX_dehydratase"/>
    <property type="match status" value="1"/>
</dbReference>
<evidence type="ECO:0000256" key="12">
    <source>
        <dbReference type="ARBA" id="ARBA00023239"/>
    </source>
</evidence>
<evidence type="ECO:0000259" key="21">
    <source>
        <dbReference type="PROSITE" id="PS51383"/>
    </source>
</evidence>
<dbReference type="PROSITE" id="PS51385">
    <property type="entry name" value="YJEF_N"/>
    <property type="match status" value="1"/>
</dbReference>
<comment type="similarity">
    <text evidence="18">Belongs to the NnrE/AIBP family.</text>
</comment>
<dbReference type="SUPFAM" id="SSF53613">
    <property type="entry name" value="Ribokinase-like"/>
    <property type="match status" value="1"/>
</dbReference>
<accession>A0ABP8C2H6</accession>
<dbReference type="SUPFAM" id="SSF64153">
    <property type="entry name" value="YjeF N-terminal domain-like"/>
    <property type="match status" value="1"/>
</dbReference>
<keyword evidence="11 18" id="KW-0413">Isomerase</keyword>
<keyword evidence="12 17" id="KW-0456">Lyase</keyword>
<comment type="similarity">
    <text evidence="4 19">In the C-terminal section; belongs to the NnrD/CARKD family.</text>
</comment>
<dbReference type="Gene3D" id="3.40.50.10260">
    <property type="entry name" value="YjeF N-terminal domain"/>
    <property type="match status" value="1"/>
</dbReference>
<keyword evidence="8 17" id="KW-0521">NADP</keyword>
<dbReference type="PROSITE" id="PS51383">
    <property type="entry name" value="YJEF_C_3"/>
    <property type="match status" value="1"/>
</dbReference>
<evidence type="ECO:0000256" key="20">
    <source>
        <dbReference type="SAM" id="MobiDB-lite"/>
    </source>
</evidence>
<dbReference type="Proteomes" id="UP001501496">
    <property type="component" value="Unassembled WGS sequence"/>
</dbReference>
<comment type="similarity">
    <text evidence="17">Belongs to the NnrD/CARKD family.</text>
</comment>
<comment type="catalytic activity">
    <reaction evidence="15 17 19">
        <text>(6S)-NADHX + ADP = AMP + phosphate + NADH + H(+)</text>
        <dbReference type="Rhea" id="RHEA:32223"/>
        <dbReference type="ChEBI" id="CHEBI:15378"/>
        <dbReference type="ChEBI" id="CHEBI:43474"/>
        <dbReference type="ChEBI" id="CHEBI:57945"/>
        <dbReference type="ChEBI" id="CHEBI:64074"/>
        <dbReference type="ChEBI" id="CHEBI:456215"/>
        <dbReference type="ChEBI" id="CHEBI:456216"/>
        <dbReference type="EC" id="4.2.1.136"/>
    </reaction>
</comment>
<dbReference type="InterPro" id="IPR036652">
    <property type="entry name" value="YjeF_N_dom_sf"/>
</dbReference>
<comment type="catalytic activity">
    <reaction evidence="2 18 19">
        <text>(6R)-NADPHX = (6S)-NADPHX</text>
        <dbReference type="Rhea" id="RHEA:32227"/>
        <dbReference type="ChEBI" id="CHEBI:64076"/>
        <dbReference type="ChEBI" id="CHEBI:64077"/>
        <dbReference type="EC" id="5.1.99.6"/>
    </reaction>
</comment>
<evidence type="ECO:0000256" key="16">
    <source>
        <dbReference type="ARBA" id="ARBA00049209"/>
    </source>
</evidence>
<feature type="binding site" evidence="17">
    <location>
        <position position="326"/>
    </location>
    <ligand>
        <name>(6S)-NADPHX</name>
        <dbReference type="ChEBI" id="CHEBI:64076"/>
    </ligand>
</feature>
<keyword evidence="24" id="KW-1185">Reference proteome</keyword>
<evidence type="ECO:0000256" key="11">
    <source>
        <dbReference type="ARBA" id="ARBA00023235"/>
    </source>
</evidence>
<dbReference type="InterPro" id="IPR030677">
    <property type="entry name" value="Nnr"/>
</dbReference>
<evidence type="ECO:0000256" key="17">
    <source>
        <dbReference type="HAMAP-Rule" id="MF_01965"/>
    </source>
</evidence>
<sequence length="525" mass="57775">MKIFSKEQIYEGDKLTAKKQNISSTDLMERAGTGIFNWMHMRMQGAQVPIHVFCGIGNNGGDGLVLARHLVTHGYNVKTYVVNCSDKRSKDFLINYDRIKNVTKDWPTLLKCEDDFPEIHHDDIIVDAVFGIGLNRTIDDWVKALFIHFKNCKAYTLSVDIPSGLYTDKAVKDEDAVVFAGYTLSFATPKLVFFLPETAKYTVQWEVLDIGLDQEFLFNTITEADLIGKHEVLPMYIPRQKFAHKGEMGHSLIIGGSYGKIGAVNLASRAALAAGAGLVSAYVPKCGYVPMQTAFPEAMVITDNNKQIITDIDFDIIPNVIAIGIGLGTKNKTVNALSEFLKANKAPLVIDADAINIIAKNKTLLELLPYQSVLTPHPKELERLIGKWENDFDKINKTKAFSKKYGFVIVIKGANSITVFEDKLYVNTTGNPGLATAGSGDVLTGIITGLIAQGYGAIVATIFGVYLHGKSADLAIEKYGYQSLIASHVVEYLGAAYMDLFKQPEQPPEVTEQEQSTENAKTDKA</sequence>
<dbReference type="Pfam" id="PF01256">
    <property type="entry name" value="Carb_kinase"/>
    <property type="match status" value="1"/>
</dbReference>
<dbReference type="InterPro" id="IPR004443">
    <property type="entry name" value="YjeF_N_dom"/>
</dbReference>
<dbReference type="NCBIfam" id="TIGR00196">
    <property type="entry name" value="yjeF_cterm"/>
    <property type="match status" value="1"/>
</dbReference>
<evidence type="ECO:0000256" key="10">
    <source>
        <dbReference type="ARBA" id="ARBA00023027"/>
    </source>
</evidence>
<feature type="binding site" evidence="17">
    <location>
        <begin position="412"/>
        <end position="416"/>
    </location>
    <ligand>
        <name>AMP</name>
        <dbReference type="ChEBI" id="CHEBI:456215"/>
    </ligand>
</feature>
<keyword evidence="9 18" id="KW-0630">Potassium</keyword>
<proteinExistence type="inferred from homology"/>
<evidence type="ECO:0000256" key="2">
    <source>
        <dbReference type="ARBA" id="ARBA00000909"/>
    </source>
</evidence>
<feature type="binding site" evidence="18">
    <location>
        <position position="127"/>
    </location>
    <ligand>
        <name>K(+)</name>
        <dbReference type="ChEBI" id="CHEBI:29103"/>
    </ligand>
</feature>
<evidence type="ECO:0000313" key="24">
    <source>
        <dbReference type="Proteomes" id="UP001501496"/>
    </source>
</evidence>
<feature type="domain" description="YjeF C-terminal" evidence="21">
    <location>
        <begin position="228"/>
        <end position="500"/>
    </location>
</feature>
<dbReference type="InterPro" id="IPR017953">
    <property type="entry name" value="Carbohydrate_kinase_pred_CS"/>
</dbReference>
<comment type="caution">
    <text evidence="23">The sequence shown here is derived from an EMBL/GenBank/DDBJ whole genome shotgun (WGS) entry which is preliminary data.</text>
</comment>
<feature type="binding site" evidence="17">
    <location>
        <position position="377"/>
    </location>
    <ligand>
        <name>(6S)-NADPHX</name>
        <dbReference type="ChEBI" id="CHEBI:64076"/>
    </ligand>
</feature>
<dbReference type="Pfam" id="PF03853">
    <property type="entry name" value="YjeF_N"/>
    <property type="match status" value="1"/>
</dbReference>
<comment type="caution">
    <text evidence="18">Lacks conserved residue(s) required for the propagation of feature annotation.</text>
</comment>
<feature type="domain" description="YjeF N-terminal" evidence="22">
    <location>
        <begin position="9"/>
        <end position="218"/>
    </location>
</feature>
<evidence type="ECO:0000256" key="6">
    <source>
        <dbReference type="ARBA" id="ARBA00022741"/>
    </source>
</evidence>
<protein>
    <recommendedName>
        <fullName evidence="19">Bifunctional NAD(P)H-hydrate repair enzyme</fullName>
    </recommendedName>
    <alternativeName>
        <fullName evidence="19">Nicotinamide nucleotide repair protein</fullName>
    </alternativeName>
    <domain>
        <recommendedName>
            <fullName evidence="19">ADP-dependent (S)-NAD(P)H-hydrate dehydratase</fullName>
            <ecNumber evidence="19">4.2.1.136</ecNumber>
        </recommendedName>
        <alternativeName>
            <fullName evidence="19">ADP-dependent NAD(P)HX dehydratase</fullName>
        </alternativeName>
    </domain>
    <domain>
        <recommendedName>
            <fullName evidence="19">NAD(P)H-hydrate epimerase</fullName>
            <ecNumber evidence="19">5.1.99.6</ecNumber>
        </recommendedName>
    </domain>
</protein>
<dbReference type="InterPro" id="IPR000631">
    <property type="entry name" value="CARKD"/>
</dbReference>
<dbReference type="EC" id="4.2.1.136" evidence="19"/>
<evidence type="ECO:0000256" key="7">
    <source>
        <dbReference type="ARBA" id="ARBA00022840"/>
    </source>
</evidence>
<dbReference type="EC" id="5.1.99.6" evidence="19"/>
<evidence type="ECO:0000256" key="15">
    <source>
        <dbReference type="ARBA" id="ARBA00048238"/>
    </source>
</evidence>
<comment type="cofactor">
    <cofactor evidence="18 19">
        <name>K(+)</name>
        <dbReference type="ChEBI" id="CHEBI:29103"/>
    </cofactor>
    <text evidence="18 19">Binds 1 potassium ion per subunit.</text>
</comment>
<comment type="catalytic activity">
    <reaction evidence="1 18 19">
        <text>(6R)-NADHX = (6S)-NADHX</text>
        <dbReference type="Rhea" id="RHEA:32215"/>
        <dbReference type="ChEBI" id="CHEBI:64074"/>
        <dbReference type="ChEBI" id="CHEBI:64075"/>
        <dbReference type="EC" id="5.1.99.6"/>
    </reaction>
</comment>
<dbReference type="PROSITE" id="PS01050">
    <property type="entry name" value="YJEF_C_2"/>
    <property type="match status" value="1"/>
</dbReference>
<dbReference type="EMBL" id="BAABCA010000001">
    <property type="protein sequence ID" value="GAA4232387.1"/>
    <property type="molecule type" value="Genomic_DNA"/>
</dbReference>
<comment type="similarity">
    <text evidence="3 19">In the N-terminal section; belongs to the NnrE/AIBP family.</text>
</comment>
<evidence type="ECO:0000256" key="8">
    <source>
        <dbReference type="ARBA" id="ARBA00022857"/>
    </source>
</evidence>
<evidence type="ECO:0000256" key="5">
    <source>
        <dbReference type="ARBA" id="ARBA00022723"/>
    </source>
</evidence>
<dbReference type="InterPro" id="IPR029056">
    <property type="entry name" value="Ribokinase-like"/>
</dbReference>
<feature type="binding site" evidence="18">
    <location>
        <begin position="131"/>
        <end position="137"/>
    </location>
    <ligand>
        <name>(6S)-NADPHX</name>
        <dbReference type="ChEBI" id="CHEBI:64076"/>
    </ligand>
</feature>